<dbReference type="InterPro" id="IPR012317">
    <property type="entry name" value="Poly(ADP-ribose)pol_cat_dom"/>
</dbReference>
<name>A0A9P6HQ13_9AGAM</name>
<dbReference type="GO" id="GO:0003950">
    <property type="term" value="F:NAD+ poly-ADP-ribosyltransferase activity"/>
    <property type="evidence" value="ECO:0007669"/>
    <property type="project" value="InterPro"/>
</dbReference>
<evidence type="ECO:0000259" key="1">
    <source>
        <dbReference type="Pfam" id="PF00644"/>
    </source>
</evidence>
<organism evidence="2 3">
    <name type="scientific">Thelephora terrestris</name>
    <dbReference type="NCBI Taxonomy" id="56493"/>
    <lineage>
        <taxon>Eukaryota</taxon>
        <taxon>Fungi</taxon>
        <taxon>Dikarya</taxon>
        <taxon>Basidiomycota</taxon>
        <taxon>Agaricomycotina</taxon>
        <taxon>Agaricomycetes</taxon>
        <taxon>Thelephorales</taxon>
        <taxon>Thelephoraceae</taxon>
        <taxon>Thelephora</taxon>
    </lineage>
</organism>
<sequence length="350" mass="38366">HCKVRPKYHDGKSTHPYCSRTCANASKANGNNNGNANGYPANGNGQTPQRGITMPGAFNNTAPIVGNCSTPGCQLPVYKDSNGNPGKYCSKSHKSCVPESSWFSDHRFSRKGCIACRKSEKSGKTNFCTACEVSVMRNAPGIIEIAEENETFKIVSQQFKRSWRHTTTCPKVRAIYKIVSAKQILDKYNAYRDSVEARGNFTAVNRPPGNENRRWHGTRRKCTLGDKGCTTLCPDPQCSLCCIVRTSFDLAQFGKKTSWGRFGPGIYTSSTSSKANDYSSTDSSSPWNAMLLNKVVVGKGYKILHDNPSLAAPPPGYDSVLAEVGGSLNYDELVVYSNDAVRPSYLVMYE</sequence>
<dbReference type="EMBL" id="WIUZ02000002">
    <property type="protein sequence ID" value="KAF9790455.1"/>
    <property type="molecule type" value="Genomic_DNA"/>
</dbReference>
<dbReference type="OrthoDB" id="9514740at2759"/>
<protein>
    <recommendedName>
        <fullName evidence="1">PARP catalytic domain-containing protein</fullName>
    </recommendedName>
</protein>
<accession>A0A9P6HQ13</accession>
<dbReference type="SUPFAM" id="SSF56399">
    <property type="entry name" value="ADP-ribosylation"/>
    <property type="match status" value="1"/>
</dbReference>
<comment type="caution">
    <text evidence="2">The sequence shown here is derived from an EMBL/GenBank/DDBJ whole genome shotgun (WGS) entry which is preliminary data.</text>
</comment>
<proteinExistence type="predicted"/>
<reference evidence="2" key="1">
    <citation type="journal article" date="2020" name="Nat. Commun.">
        <title>Large-scale genome sequencing of mycorrhizal fungi provides insights into the early evolution of symbiotic traits.</title>
        <authorList>
            <person name="Miyauchi S."/>
            <person name="Kiss E."/>
            <person name="Kuo A."/>
            <person name="Drula E."/>
            <person name="Kohler A."/>
            <person name="Sanchez-Garcia M."/>
            <person name="Morin E."/>
            <person name="Andreopoulos B."/>
            <person name="Barry K.W."/>
            <person name="Bonito G."/>
            <person name="Buee M."/>
            <person name="Carver A."/>
            <person name="Chen C."/>
            <person name="Cichocki N."/>
            <person name="Clum A."/>
            <person name="Culley D."/>
            <person name="Crous P.W."/>
            <person name="Fauchery L."/>
            <person name="Girlanda M."/>
            <person name="Hayes R.D."/>
            <person name="Keri Z."/>
            <person name="LaButti K."/>
            <person name="Lipzen A."/>
            <person name="Lombard V."/>
            <person name="Magnuson J."/>
            <person name="Maillard F."/>
            <person name="Murat C."/>
            <person name="Nolan M."/>
            <person name="Ohm R.A."/>
            <person name="Pangilinan J."/>
            <person name="Pereira M.F."/>
            <person name="Perotto S."/>
            <person name="Peter M."/>
            <person name="Pfister S."/>
            <person name="Riley R."/>
            <person name="Sitrit Y."/>
            <person name="Stielow J.B."/>
            <person name="Szollosi G."/>
            <person name="Zifcakova L."/>
            <person name="Stursova M."/>
            <person name="Spatafora J.W."/>
            <person name="Tedersoo L."/>
            <person name="Vaario L.M."/>
            <person name="Yamada A."/>
            <person name="Yan M."/>
            <person name="Wang P."/>
            <person name="Xu J."/>
            <person name="Bruns T."/>
            <person name="Baldrian P."/>
            <person name="Vilgalys R."/>
            <person name="Dunand C."/>
            <person name="Henrissat B."/>
            <person name="Grigoriev I.V."/>
            <person name="Hibbett D."/>
            <person name="Nagy L.G."/>
            <person name="Martin F.M."/>
        </authorList>
    </citation>
    <scope>NUCLEOTIDE SEQUENCE</scope>
    <source>
        <strain evidence="2">UH-Tt-Lm1</strain>
    </source>
</reference>
<feature type="domain" description="PARP catalytic" evidence="1">
    <location>
        <begin position="150"/>
        <end position="322"/>
    </location>
</feature>
<reference evidence="2" key="2">
    <citation type="submission" date="2020-11" db="EMBL/GenBank/DDBJ databases">
        <authorList>
            <consortium name="DOE Joint Genome Institute"/>
            <person name="Kuo A."/>
            <person name="Miyauchi S."/>
            <person name="Kiss E."/>
            <person name="Drula E."/>
            <person name="Kohler A."/>
            <person name="Sanchez-Garcia M."/>
            <person name="Andreopoulos B."/>
            <person name="Barry K.W."/>
            <person name="Bonito G."/>
            <person name="Buee M."/>
            <person name="Carver A."/>
            <person name="Chen C."/>
            <person name="Cichocki N."/>
            <person name="Clum A."/>
            <person name="Culley D."/>
            <person name="Crous P.W."/>
            <person name="Fauchery L."/>
            <person name="Girlanda M."/>
            <person name="Hayes R."/>
            <person name="Keri Z."/>
            <person name="Labutti K."/>
            <person name="Lipzen A."/>
            <person name="Lombard V."/>
            <person name="Magnuson J."/>
            <person name="Maillard F."/>
            <person name="Morin E."/>
            <person name="Murat C."/>
            <person name="Nolan M."/>
            <person name="Ohm R."/>
            <person name="Pangilinan J."/>
            <person name="Pereira M."/>
            <person name="Perotto S."/>
            <person name="Peter M."/>
            <person name="Riley R."/>
            <person name="Sitrit Y."/>
            <person name="Stielow B."/>
            <person name="Szollosi G."/>
            <person name="Zifcakova L."/>
            <person name="Stursova M."/>
            <person name="Spatafora J.W."/>
            <person name="Tedersoo L."/>
            <person name="Vaario L.-M."/>
            <person name="Yamada A."/>
            <person name="Yan M."/>
            <person name="Wang P."/>
            <person name="Xu J."/>
            <person name="Bruns T."/>
            <person name="Baldrian P."/>
            <person name="Vilgalys R."/>
            <person name="Henrissat B."/>
            <person name="Grigoriev I.V."/>
            <person name="Hibbett D."/>
            <person name="Nagy L.G."/>
            <person name="Martin F.M."/>
        </authorList>
    </citation>
    <scope>NUCLEOTIDE SEQUENCE</scope>
    <source>
        <strain evidence="2">UH-Tt-Lm1</strain>
    </source>
</reference>
<evidence type="ECO:0000313" key="2">
    <source>
        <dbReference type="EMBL" id="KAF9790455.1"/>
    </source>
</evidence>
<dbReference type="Proteomes" id="UP000736335">
    <property type="component" value="Unassembled WGS sequence"/>
</dbReference>
<gene>
    <name evidence="2" type="ORF">BJ322DRAFT_1169188</name>
</gene>
<evidence type="ECO:0000313" key="3">
    <source>
        <dbReference type="Proteomes" id="UP000736335"/>
    </source>
</evidence>
<dbReference type="PANTHER" id="PTHR31681:SF3">
    <property type="entry name" value="OS04G0690100 PROTEIN"/>
    <property type="match status" value="1"/>
</dbReference>
<dbReference type="Pfam" id="PF00644">
    <property type="entry name" value="PARP"/>
    <property type="match status" value="1"/>
</dbReference>
<dbReference type="PANTHER" id="PTHR31681">
    <property type="entry name" value="C2H2-LIKE ZINC FINGER PROTEIN"/>
    <property type="match status" value="1"/>
</dbReference>
<keyword evidence="3" id="KW-1185">Reference proteome</keyword>
<dbReference type="Gene3D" id="3.90.228.10">
    <property type="match status" value="1"/>
</dbReference>
<feature type="non-terminal residue" evidence="2">
    <location>
        <position position="350"/>
    </location>
</feature>
<dbReference type="AlphaFoldDB" id="A0A9P6HQ13"/>